<dbReference type="Gene3D" id="3.40.1190.20">
    <property type="match status" value="1"/>
</dbReference>
<feature type="binding site" evidence="6">
    <location>
        <position position="181"/>
    </location>
    <ligand>
        <name>ATP</name>
        <dbReference type="ChEBI" id="CHEBI:30616"/>
    </ligand>
</feature>
<feature type="domain" description="YjeF C-terminal" evidence="9">
    <location>
        <begin position="37"/>
        <end position="92"/>
    </location>
</feature>
<name>A0AAW1U3X0_9CUCU</name>
<dbReference type="Gene3D" id="3.30.200.20">
    <property type="entry name" value="Phosphorylase Kinase, domain 1"/>
    <property type="match status" value="1"/>
</dbReference>
<accession>A0AAW1U3X0</accession>
<comment type="subcellular location">
    <subcellularLocation>
        <location evidence="1">Membrane</location>
        <topology evidence="1">Single-pass membrane protein</topology>
    </subcellularLocation>
</comment>
<dbReference type="Proteomes" id="UP001431783">
    <property type="component" value="Unassembled WGS sequence"/>
</dbReference>
<dbReference type="Pfam" id="PF07714">
    <property type="entry name" value="PK_Tyr_Ser-Thr"/>
    <property type="match status" value="1"/>
</dbReference>
<keyword evidence="7" id="KW-1133">Transmembrane helix</keyword>
<keyword evidence="6" id="KW-0067">ATP-binding</keyword>
<dbReference type="InterPro" id="IPR029056">
    <property type="entry name" value="Ribokinase-like"/>
</dbReference>
<dbReference type="PROSITE" id="PS00107">
    <property type="entry name" value="PROTEIN_KINASE_ATP"/>
    <property type="match status" value="1"/>
</dbReference>
<dbReference type="InterPro" id="IPR050122">
    <property type="entry name" value="RTK"/>
</dbReference>
<keyword evidence="6" id="KW-0547">Nucleotide-binding</keyword>
<evidence type="ECO:0000313" key="11">
    <source>
        <dbReference type="Proteomes" id="UP001431783"/>
    </source>
</evidence>
<dbReference type="InterPro" id="IPR011009">
    <property type="entry name" value="Kinase-like_dom_sf"/>
</dbReference>
<keyword evidence="7" id="KW-0472">Membrane</keyword>
<dbReference type="EMBL" id="JARQZJ010000043">
    <property type="protein sequence ID" value="KAK9877624.1"/>
    <property type="molecule type" value="Genomic_DNA"/>
</dbReference>
<dbReference type="InterPro" id="IPR000719">
    <property type="entry name" value="Prot_kinase_dom"/>
</dbReference>
<dbReference type="PANTHER" id="PTHR24416">
    <property type="entry name" value="TYROSINE-PROTEIN KINASE RECEPTOR"/>
    <property type="match status" value="1"/>
</dbReference>
<dbReference type="InterPro" id="IPR000631">
    <property type="entry name" value="CARKD"/>
</dbReference>
<comment type="catalytic activity">
    <reaction evidence="5">
        <text>L-tyrosyl-[protein] + ATP = O-phospho-L-tyrosyl-[protein] + ADP + H(+)</text>
        <dbReference type="Rhea" id="RHEA:10596"/>
        <dbReference type="Rhea" id="RHEA-COMP:10136"/>
        <dbReference type="Rhea" id="RHEA-COMP:20101"/>
        <dbReference type="ChEBI" id="CHEBI:15378"/>
        <dbReference type="ChEBI" id="CHEBI:30616"/>
        <dbReference type="ChEBI" id="CHEBI:46858"/>
        <dbReference type="ChEBI" id="CHEBI:61978"/>
        <dbReference type="ChEBI" id="CHEBI:456216"/>
        <dbReference type="EC" id="2.7.10.1"/>
    </reaction>
</comment>
<comment type="catalytic activity">
    <reaction evidence="4">
        <text>(6S)-NADPHX + ATP = ADP + phosphate + NADPH + H(+)</text>
        <dbReference type="Rhea" id="RHEA:32231"/>
        <dbReference type="ChEBI" id="CHEBI:15378"/>
        <dbReference type="ChEBI" id="CHEBI:30616"/>
        <dbReference type="ChEBI" id="CHEBI:43474"/>
        <dbReference type="ChEBI" id="CHEBI:57783"/>
        <dbReference type="ChEBI" id="CHEBI:64076"/>
        <dbReference type="ChEBI" id="CHEBI:456216"/>
        <dbReference type="EC" id="4.2.1.93"/>
    </reaction>
</comment>
<dbReference type="PROSITE" id="PS50011">
    <property type="entry name" value="PROTEIN_KINASE_DOM"/>
    <property type="match status" value="1"/>
</dbReference>
<dbReference type="GO" id="GO:0009925">
    <property type="term" value="C:basal plasma membrane"/>
    <property type="evidence" value="ECO:0007669"/>
    <property type="project" value="TreeGrafter"/>
</dbReference>
<evidence type="ECO:0000256" key="4">
    <source>
        <dbReference type="ARBA" id="ARBA00047472"/>
    </source>
</evidence>
<dbReference type="InterPro" id="IPR017441">
    <property type="entry name" value="Protein_kinase_ATP_BS"/>
</dbReference>
<dbReference type="GO" id="GO:0005524">
    <property type="term" value="F:ATP binding"/>
    <property type="evidence" value="ECO:0007669"/>
    <property type="project" value="UniProtKB-UniRule"/>
</dbReference>
<organism evidence="10 11">
    <name type="scientific">Henosepilachna vigintioctopunctata</name>
    <dbReference type="NCBI Taxonomy" id="420089"/>
    <lineage>
        <taxon>Eukaryota</taxon>
        <taxon>Metazoa</taxon>
        <taxon>Ecdysozoa</taxon>
        <taxon>Arthropoda</taxon>
        <taxon>Hexapoda</taxon>
        <taxon>Insecta</taxon>
        <taxon>Pterygota</taxon>
        <taxon>Neoptera</taxon>
        <taxon>Endopterygota</taxon>
        <taxon>Coleoptera</taxon>
        <taxon>Polyphaga</taxon>
        <taxon>Cucujiformia</taxon>
        <taxon>Coccinelloidea</taxon>
        <taxon>Coccinellidae</taxon>
        <taxon>Epilachninae</taxon>
        <taxon>Epilachnini</taxon>
        <taxon>Henosepilachna</taxon>
    </lineage>
</organism>
<dbReference type="Gene3D" id="1.10.510.10">
    <property type="entry name" value="Transferase(Phosphotransferase) domain 1"/>
    <property type="match status" value="1"/>
</dbReference>
<dbReference type="SUPFAM" id="SSF56112">
    <property type="entry name" value="Protein kinase-like (PK-like)"/>
    <property type="match status" value="1"/>
</dbReference>
<proteinExistence type="predicted"/>
<dbReference type="PROSITE" id="PS00109">
    <property type="entry name" value="PROTEIN_KINASE_TYR"/>
    <property type="match status" value="1"/>
</dbReference>
<reference evidence="10 11" key="1">
    <citation type="submission" date="2023-03" db="EMBL/GenBank/DDBJ databases">
        <title>Genome insight into feeding habits of ladybird beetles.</title>
        <authorList>
            <person name="Li H.-S."/>
            <person name="Huang Y.-H."/>
            <person name="Pang H."/>
        </authorList>
    </citation>
    <scope>NUCLEOTIDE SEQUENCE [LARGE SCALE GENOMIC DNA]</scope>
    <source>
        <strain evidence="10">SYSU_2023b</strain>
        <tissue evidence="10">Whole body</tissue>
    </source>
</reference>
<evidence type="ECO:0000256" key="1">
    <source>
        <dbReference type="ARBA" id="ARBA00004167"/>
    </source>
</evidence>
<dbReference type="GO" id="GO:0004714">
    <property type="term" value="F:transmembrane receptor protein tyrosine kinase activity"/>
    <property type="evidence" value="ECO:0007669"/>
    <property type="project" value="UniProtKB-EC"/>
</dbReference>
<dbReference type="FunFam" id="3.30.200.20:FF:000422">
    <property type="entry name" value="Receptor protein-tyrosine kinase"/>
    <property type="match status" value="1"/>
</dbReference>
<evidence type="ECO:0000259" key="9">
    <source>
        <dbReference type="PROSITE" id="PS51383"/>
    </source>
</evidence>
<evidence type="ECO:0000256" key="5">
    <source>
        <dbReference type="ARBA" id="ARBA00051243"/>
    </source>
</evidence>
<feature type="transmembrane region" description="Helical" evidence="7">
    <location>
        <begin position="60"/>
        <end position="81"/>
    </location>
</feature>
<dbReference type="InterPro" id="IPR001245">
    <property type="entry name" value="Ser-Thr/Tyr_kinase_cat_dom"/>
</dbReference>
<evidence type="ECO:0000256" key="6">
    <source>
        <dbReference type="PROSITE-ProRule" id="PRU10141"/>
    </source>
</evidence>
<evidence type="ECO:0000259" key="8">
    <source>
        <dbReference type="PROSITE" id="PS50011"/>
    </source>
</evidence>
<evidence type="ECO:0000256" key="7">
    <source>
        <dbReference type="SAM" id="Phobius"/>
    </source>
</evidence>
<feature type="domain" description="Protein kinase" evidence="8">
    <location>
        <begin position="148"/>
        <end position="373"/>
    </location>
</feature>
<sequence length="373" mass="42903">MHSVKRALIKQVHYFFLFECKIKRMTSNSKVLSEDCLLTRCKKIVPPLTLNKHKRQAGRICVFGGSLEYTGAPYYAAITSLKVGADLVYVFCMVVIVIFLYCYCRKMKEKENALKMTLTLTSIEYEPLRPTNVMPNITQLRIIQVTEIRKGSFLGFGAFGTVYKGIWIPKADHNKIPVAIKILREDTGANTSKEFLEEACIMATVDHSYVLHLLAVCMTSDMMLVTQLMPLGCLLDFIRNNLENIGSKYLLNWCTQIARGMAYLEEKRLVHCDLAARNVLVQTPACVKITYFRLAKLLDINEEHINNRRGIRPRILQRLRPAGRESYSNATLKIHRYRDEKYEDIVTSESQTLIPVKRLGNVRFIIQVRRVRV</sequence>
<keyword evidence="11" id="KW-1185">Reference proteome</keyword>
<protein>
    <recommendedName>
        <fullName evidence="2">ATP-dependent NAD(P)H-hydrate dehydratase</fullName>
        <ecNumber evidence="2">4.2.1.93</ecNumber>
    </recommendedName>
    <alternativeName>
        <fullName evidence="3">NAD(P)HX dehydratase</fullName>
    </alternativeName>
</protein>
<dbReference type="GO" id="GO:0043066">
    <property type="term" value="P:negative regulation of apoptotic process"/>
    <property type="evidence" value="ECO:0007669"/>
    <property type="project" value="TreeGrafter"/>
</dbReference>
<dbReference type="GO" id="GO:0043235">
    <property type="term" value="C:receptor complex"/>
    <property type="evidence" value="ECO:0007669"/>
    <property type="project" value="TreeGrafter"/>
</dbReference>
<dbReference type="GO" id="GO:0047453">
    <property type="term" value="F:ATP-dependent NAD(P)H-hydrate dehydratase activity"/>
    <property type="evidence" value="ECO:0007669"/>
    <property type="project" value="UniProtKB-EC"/>
</dbReference>
<dbReference type="GO" id="GO:0007169">
    <property type="term" value="P:cell surface receptor protein tyrosine kinase signaling pathway"/>
    <property type="evidence" value="ECO:0007669"/>
    <property type="project" value="TreeGrafter"/>
</dbReference>
<gene>
    <name evidence="10" type="ORF">WA026_019294</name>
</gene>
<keyword evidence="7" id="KW-0812">Transmembrane</keyword>
<dbReference type="AlphaFoldDB" id="A0AAW1U3X0"/>
<dbReference type="SUPFAM" id="SSF53613">
    <property type="entry name" value="Ribokinase-like"/>
    <property type="match status" value="1"/>
</dbReference>
<dbReference type="EC" id="4.2.1.93" evidence="2"/>
<evidence type="ECO:0000256" key="3">
    <source>
        <dbReference type="ARBA" id="ARBA00029804"/>
    </source>
</evidence>
<evidence type="ECO:0000256" key="2">
    <source>
        <dbReference type="ARBA" id="ARBA00013249"/>
    </source>
</evidence>
<dbReference type="PANTHER" id="PTHR24416:SF566">
    <property type="entry name" value="EPIDERMAL GROWTH FACTOR RECEPTOR"/>
    <property type="match status" value="1"/>
</dbReference>
<comment type="caution">
    <text evidence="10">The sequence shown here is derived from an EMBL/GenBank/DDBJ whole genome shotgun (WGS) entry which is preliminary data.</text>
</comment>
<dbReference type="InterPro" id="IPR008266">
    <property type="entry name" value="Tyr_kinase_AS"/>
</dbReference>
<evidence type="ECO:0000313" key="10">
    <source>
        <dbReference type="EMBL" id="KAK9877624.1"/>
    </source>
</evidence>
<dbReference type="PROSITE" id="PS51383">
    <property type="entry name" value="YJEF_C_3"/>
    <property type="match status" value="1"/>
</dbReference>
<feature type="transmembrane region" description="Helical" evidence="7">
    <location>
        <begin position="87"/>
        <end position="104"/>
    </location>
</feature>
<dbReference type="GO" id="GO:0022008">
    <property type="term" value="P:neurogenesis"/>
    <property type="evidence" value="ECO:0007669"/>
    <property type="project" value="TreeGrafter"/>
</dbReference>
<dbReference type="GO" id="GO:0008284">
    <property type="term" value="P:positive regulation of cell population proliferation"/>
    <property type="evidence" value="ECO:0007669"/>
    <property type="project" value="TreeGrafter"/>
</dbReference>